<proteinExistence type="predicted"/>
<dbReference type="InterPro" id="IPR002545">
    <property type="entry name" value="CheW-lke_dom"/>
</dbReference>
<accession>H1S0T2</accession>
<keyword evidence="3" id="KW-0963">Cytoplasm</keyword>
<dbReference type="PANTHER" id="PTHR22617:SF45">
    <property type="entry name" value="CHEMOTAXIS PROTEIN CHEW"/>
    <property type="match status" value="1"/>
</dbReference>
<name>H1S0T2_9BURK</name>
<evidence type="ECO:0000256" key="1">
    <source>
        <dbReference type="ARBA" id="ARBA00004496"/>
    </source>
</evidence>
<reference evidence="5 6" key="1">
    <citation type="journal article" date="2012" name="J. Bacteriol.">
        <title>De Novo Genome Project of Cupriavidus basilensis OR16.</title>
        <authorList>
            <person name="Cserhati M."/>
            <person name="Kriszt B."/>
            <person name="Szoboszlay S."/>
            <person name="Toth A."/>
            <person name="Szabo I."/>
            <person name="Tancsics A."/>
            <person name="Nagy I."/>
            <person name="Horvath B."/>
            <person name="Nagy I."/>
            <person name="Kukolya J."/>
        </authorList>
    </citation>
    <scope>NUCLEOTIDE SEQUENCE [LARGE SCALE GENOMIC DNA]</scope>
    <source>
        <strain evidence="5 6">OR16</strain>
    </source>
</reference>
<feature type="domain" description="CheW-like" evidence="4">
    <location>
        <begin position="56"/>
        <end position="213"/>
    </location>
</feature>
<evidence type="ECO:0000313" key="5">
    <source>
        <dbReference type="EMBL" id="EHP43941.1"/>
    </source>
</evidence>
<dbReference type="InterPro" id="IPR036061">
    <property type="entry name" value="CheW-like_dom_sf"/>
</dbReference>
<comment type="caution">
    <text evidence="5">The sequence shown here is derived from an EMBL/GenBank/DDBJ whole genome shotgun (WGS) entry which is preliminary data.</text>
</comment>
<evidence type="ECO:0000313" key="6">
    <source>
        <dbReference type="Proteomes" id="UP000005808"/>
    </source>
</evidence>
<comment type="subcellular location">
    <subcellularLocation>
        <location evidence="1">Cytoplasm</location>
    </subcellularLocation>
</comment>
<evidence type="ECO:0000256" key="3">
    <source>
        <dbReference type="ARBA" id="ARBA00022490"/>
    </source>
</evidence>
<dbReference type="GO" id="GO:0005829">
    <property type="term" value="C:cytosol"/>
    <property type="evidence" value="ECO:0007669"/>
    <property type="project" value="TreeGrafter"/>
</dbReference>
<dbReference type="AlphaFoldDB" id="H1S0T2"/>
<organism evidence="5 6">
    <name type="scientific">Cupriavidus basilensis OR16</name>
    <dbReference type="NCBI Taxonomy" id="1127483"/>
    <lineage>
        <taxon>Bacteria</taxon>
        <taxon>Pseudomonadati</taxon>
        <taxon>Pseudomonadota</taxon>
        <taxon>Betaproteobacteria</taxon>
        <taxon>Burkholderiales</taxon>
        <taxon>Burkholderiaceae</taxon>
        <taxon>Cupriavidus</taxon>
    </lineage>
</organism>
<evidence type="ECO:0000256" key="2">
    <source>
        <dbReference type="ARBA" id="ARBA00021483"/>
    </source>
</evidence>
<dbReference type="Proteomes" id="UP000005808">
    <property type="component" value="Unassembled WGS sequence"/>
</dbReference>
<dbReference type="RefSeq" id="WP_006157000.1">
    <property type="nucleotide sequence ID" value="NZ_AHJE01000015.1"/>
</dbReference>
<dbReference type="PATRIC" id="fig|1127483.3.peg.1223"/>
<dbReference type="GO" id="GO:0006935">
    <property type="term" value="P:chemotaxis"/>
    <property type="evidence" value="ECO:0007669"/>
    <property type="project" value="InterPro"/>
</dbReference>
<dbReference type="GO" id="GO:0007165">
    <property type="term" value="P:signal transduction"/>
    <property type="evidence" value="ECO:0007669"/>
    <property type="project" value="InterPro"/>
</dbReference>
<dbReference type="PROSITE" id="PS50851">
    <property type="entry name" value="CHEW"/>
    <property type="match status" value="1"/>
</dbReference>
<sequence length="216" mass="22179">MLGDGSCPLLATHIHCRNCPTYSRAALTLLDNLPTGEVSLPDGHAVQANAAARGPAMSYLVFRIGDEWLALPAGALALVTAPCPVHSLPHRRHAAVLGLASVRGNLLVCISLARLLGQDPAAAASNATLNAAANAKGSAGHGARLLVLGQGRTAIALPVDEVTGIERVAEADLLPLPTTLSRASAHYTRALLKSGARTVGLLDPALLQQALKRSLA</sequence>
<protein>
    <recommendedName>
        <fullName evidence="2">Chemotaxis protein CheW</fullName>
    </recommendedName>
</protein>
<dbReference type="SMART" id="SM00260">
    <property type="entry name" value="CheW"/>
    <property type="match status" value="1"/>
</dbReference>
<dbReference type="SUPFAM" id="SSF50341">
    <property type="entry name" value="CheW-like"/>
    <property type="match status" value="1"/>
</dbReference>
<dbReference type="InterPro" id="IPR039315">
    <property type="entry name" value="CheW"/>
</dbReference>
<dbReference type="Gene3D" id="2.30.30.40">
    <property type="entry name" value="SH3 Domains"/>
    <property type="match status" value="1"/>
</dbReference>
<dbReference type="EMBL" id="AHJE01000015">
    <property type="protein sequence ID" value="EHP43941.1"/>
    <property type="molecule type" value="Genomic_DNA"/>
</dbReference>
<dbReference type="Pfam" id="PF01584">
    <property type="entry name" value="CheW"/>
    <property type="match status" value="1"/>
</dbReference>
<evidence type="ECO:0000259" key="4">
    <source>
        <dbReference type="PROSITE" id="PS50851"/>
    </source>
</evidence>
<dbReference type="Gene3D" id="2.40.50.180">
    <property type="entry name" value="CheA-289, Domain 4"/>
    <property type="match status" value="1"/>
</dbReference>
<gene>
    <name evidence="5" type="ORF">OR16_06119</name>
</gene>
<dbReference type="PANTHER" id="PTHR22617">
    <property type="entry name" value="CHEMOTAXIS SENSOR HISTIDINE KINASE-RELATED"/>
    <property type="match status" value="1"/>
</dbReference>